<evidence type="ECO:0000313" key="1">
    <source>
        <dbReference type="EMBL" id="RHF51440.1"/>
    </source>
</evidence>
<gene>
    <name evidence="1" type="ORF">DW674_06650</name>
</gene>
<comment type="caution">
    <text evidence="1">The sequence shown here is derived from an EMBL/GenBank/DDBJ whole genome shotgun (WGS) entry which is preliminary data.</text>
</comment>
<dbReference type="EMBL" id="QRHE01000006">
    <property type="protein sequence ID" value="RHF51440.1"/>
    <property type="molecule type" value="Genomic_DNA"/>
</dbReference>
<dbReference type="OrthoDB" id="1912087at2"/>
<evidence type="ECO:0008006" key="3">
    <source>
        <dbReference type="Google" id="ProtNLM"/>
    </source>
</evidence>
<reference evidence="1 2" key="1">
    <citation type="submission" date="2018-08" db="EMBL/GenBank/DDBJ databases">
        <title>A genome reference for cultivated species of the human gut microbiota.</title>
        <authorList>
            <person name="Zou Y."/>
            <person name="Xue W."/>
            <person name="Luo G."/>
        </authorList>
    </citation>
    <scope>NUCLEOTIDE SEQUENCE [LARGE SCALE GENOMIC DNA]</scope>
    <source>
        <strain evidence="1 2">AM25-21AC</strain>
    </source>
</reference>
<proteinExistence type="predicted"/>
<protein>
    <recommendedName>
        <fullName evidence="3">XRE family transcriptional regulator</fullName>
    </recommendedName>
</protein>
<evidence type="ECO:0000313" key="2">
    <source>
        <dbReference type="Proteomes" id="UP000283442"/>
    </source>
</evidence>
<organism evidence="1 2">
    <name type="scientific">Mitsuokella multacida</name>
    <dbReference type="NCBI Taxonomy" id="52226"/>
    <lineage>
        <taxon>Bacteria</taxon>
        <taxon>Bacillati</taxon>
        <taxon>Bacillota</taxon>
        <taxon>Negativicutes</taxon>
        <taxon>Selenomonadales</taxon>
        <taxon>Selenomonadaceae</taxon>
        <taxon>Mitsuokella</taxon>
    </lineage>
</organism>
<accession>A0A414NWB9</accession>
<dbReference type="Proteomes" id="UP000283442">
    <property type="component" value="Unassembled WGS sequence"/>
</dbReference>
<dbReference type="AlphaFoldDB" id="A0A414NWB9"/>
<name>A0A414NWB9_9FIRM</name>
<sequence>MTDALELDYAIKKAGLNRPKIAKVLGISMMSLFNKIHNRTEFKASEIAALKQALHLSNEQRDKIFFAHDVDAKSTKED</sequence>
<dbReference type="RefSeq" id="WP_118176070.1">
    <property type="nucleotide sequence ID" value="NZ_JAQEAO010000001.1"/>
</dbReference>